<dbReference type="PROSITE" id="PS51257">
    <property type="entry name" value="PROKAR_LIPOPROTEIN"/>
    <property type="match status" value="1"/>
</dbReference>
<dbReference type="InterPro" id="IPR024520">
    <property type="entry name" value="DUF3558"/>
</dbReference>
<evidence type="ECO:0000313" key="3">
    <source>
        <dbReference type="Proteomes" id="UP000694257"/>
    </source>
</evidence>
<organism evidence="2 3">
    <name type="scientific">Nocardia iowensis</name>
    <dbReference type="NCBI Taxonomy" id="204891"/>
    <lineage>
        <taxon>Bacteria</taxon>
        <taxon>Bacillati</taxon>
        <taxon>Actinomycetota</taxon>
        <taxon>Actinomycetes</taxon>
        <taxon>Mycobacteriales</taxon>
        <taxon>Nocardiaceae</taxon>
        <taxon>Nocardia</taxon>
    </lineage>
</organism>
<dbReference type="EMBL" id="CP078145">
    <property type="protein sequence ID" value="QXN91535.1"/>
    <property type="molecule type" value="Genomic_DNA"/>
</dbReference>
<evidence type="ECO:0000256" key="1">
    <source>
        <dbReference type="SAM" id="SignalP"/>
    </source>
</evidence>
<keyword evidence="3" id="KW-1185">Reference proteome</keyword>
<feature type="chain" id="PRO_5045698748" evidence="1">
    <location>
        <begin position="22"/>
        <end position="211"/>
    </location>
</feature>
<name>A0ABX8RT69_NOCIO</name>
<accession>A0ABX8RT69</accession>
<gene>
    <name evidence="2" type="ORF">KV110_40615</name>
</gene>
<protein>
    <submittedName>
        <fullName evidence="2">DUF3558 domain-containing protein</fullName>
    </submittedName>
</protein>
<evidence type="ECO:0000313" key="2">
    <source>
        <dbReference type="EMBL" id="QXN91535.1"/>
    </source>
</evidence>
<proteinExistence type="predicted"/>
<keyword evidence="1" id="KW-0732">Signal</keyword>
<dbReference type="Proteomes" id="UP000694257">
    <property type="component" value="Chromosome"/>
</dbReference>
<sequence>MRRSFAAGCLVMSATMLVACAGSSTDQGASTGVSTMASPVTSARPTASVQVAVPPPPLQTGAKPVRFDPCVSVGDDLVTRTGFDPATRERYTAESVSSVLTEIGCQFWRETLVDGEKYPTGLVSVTSSDLTLDDIRKNPGHSIFNSDPIGGRDTVLYRTPQSDNACSAAIKSSDGTFRVGLLVHPGPVAVPSACDQIRQVAETFSESLGTN</sequence>
<dbReference type="RefSeq" id="WP_218472387.1">
    <property type="nucleotide sequence ID" value="NZ_JBICUW010000001.1"/>
</dbReference>
<dbReference type="Pfam" id="PF12079">
    <property type="entry name" value="DUF3558"/>
    <property type="match status" value="1"/>
</dbReference>
<feature type="signal peptide" evidence="1">
    <location>
        <begin position="1"/>
        <end position="21"/>
    </location>
</feature>
<reference evidence="2 3" key="1">
    <citation type="submission" date="2021-07" db="EMBL/GenBank/DDBJ databases">
        <title>Whole Genome Sequence of Nocardia Iowensis.</title>
        <authorList>
            <person name="Lamm A."/>
            <person name="Collins-Fairclough A.M."/>
            <person name="Bunk B."/>
            <person name="Sproer C."/>
        </authorList>
    </citation>
    <scope>NUCLEOTIDE SEQUENCE [LARGE SCALE GENOMIC DNA]</scope>
    <source>
        <strain evidence="2 3">NRRL 5646</strain>
    </source>
</reference>